<evidence type="ECO:0000256" key="1">
    <source>
        <dbReference type="ARBA" id="ARBA00022741"/>
    </source>
</evidence>
<proteinExistence type="predicted"/>
<dbReference type="Pfam" id="PF00012">
    <property type="entry name" value="HSP70"/>
    <property type="match status" value="1"/>
</dbReference>
<dbReference type="Gene3D" id="3.90.640.10">
    <property type="entry name" value="Actin, Chain A, domain 4"/>
    <property type="match status" value="1"/>
</dbReference>
<dbReference type="InterPro" id="IPR043129">
    <property type="entry name" value="ATPase_NBD"/>
</dbReference>
<name>A0A9W7BLP6_9STRA</name>
<dbReference type="EMBL" id="BLQM01000527">
    <property type="protein sequence ID" value="GMH93551.1"/>
    <property type="molecule type" value="Genomic_DNA"/>
</dbReference>
<evidence type="ECO:0000256" key="2">
    <source>
        <dbReference type="ARBA" id="ARBA00022840"/>
    </source>
</evidence>
<dbReference type="SUPFAM" id="SSF53067">
    <property type="entry name" value="Actin-like ATPase domain"/>
    <property type="match status" value="2"/>
</dbReference>
<dbReference type="GO" id="GO:0140662">
    <property type="term" value="F:ATP-dependent protein folding chaperone"/>
    <property type="evidence" value="ECO:0007669"/>
    <property type="project" value="InterPro"/>
</dbReference>
<comment type="caution">
    <text evidence="3">The sequence shown here is derived from an EMBL/GenBank/DDBJ whole genome shotgun (WGS) entry which is preliminary data.</text>
</comment>
<dbReference type="Proteomes" id="UP001162640">
    <property type="component" value="Unassembled WGS sequence"/>
</dbReference>
<evidence type="ECO:0000313" key="3">
    <source>
        <dbReference type="EMBL" id="GMH93551.1"/>
    </source>
</evidence>
<evidence type="ECO:0000313" key="4">
    <source>
        <dbReference type="Proteomes" id="UP001162640"/>
    </source>
</evidence>
<protein>
    <submittedName>
        <fullName evidence="3">Uncharacterized protein</fullName>
    </submittedName>
</protein>
<dbReference type="PANTHER" id="PTHR19375">
    <property type="entry name" value="HEAT SHOCK PROTEIN 70KDA"/>
    <property type="match status" value="1"/>
</dbReference>
<accession>A0A9W7BLP6</accession>
<keyword evidence="1" id="KW-0547">Nucleotide-binding</keyword>
<organism evidence="3 4">
    <name type="scientific">Triparma laevis f. inornata</name>
    <dbReference type="NCBI Taxonomy" id="1714386"/>
    <lineage>
        <taxon>Eukaryota</taxon>
        <taxon>Sar</taxon>
        <taxon>Stramenopiles</taxon>
        <taxon>Ochrophyta</taxon>
        <taxon>Bolidophyceae</taxon>
        <taxon>Parmales</taxon>
        <taxon>Triparmaceae</taxon>
        <taxon>Triparma</taxon>
    </lineage>
</organism>
<reference evidence="4" key="1">
    <citation type="journal article" date="2023" name="Commun. Biol.">
        <title>Genome analysis of Parmales, the sister group of diatoms, reveals the evolutionary specialization of diatoms from phago-mixotrophs to photoautotrophs.</title>
        <authorList>
            <person name="Ban H."/>
            <person name="Sato S."/>
            <person name="Yoshikawa S."/>
            <person name="Yamada K."/>
            <person name="Nakamura Y."/>
            <person name="Ichinomiya M."/>
            <person name="Sato N."/>
            <person name="Blanc-Mathieu R."/>
            <person name="Endo H."/>
            <person name="Kuwata A."/>
            <person name="Ogata H."/>
        </authorList>
    </citation>
    <scope>NUCLEOTIDE SEQUENCE [LARGE SCALE GENOMIC DNA]</scope>
</reference>
<dbReference type="Gene3D" id="3.30.420.40">
    <property type="match status" value="3"/>
</dbReference>
<keyword evidence="2" id="KW-0067">ATP-binding</keyword>
<dbReference type="AlphaFoldDB" id="A0A9W7BLP6"/>
<dbReference type="InterPro" id="IPR013126">
    <property type="entry name" value="Hsp_70_fam"/>
</dbReference>
<dbReference type="PRINTS" id="PR00301">
    <property type="entry name" value="HEATSHOCK70"/>
</dbReference>
<gene>
    <name evidence="3" type="ORF">TL16_g12658</name>
</gene>
<dbReference type="GO" id="GO:0005524">
    <property type="term" value="F:ATP binding"/>
    <property type="evidence" value="ECO:0007669"/>
    <property type="project" value="UniProtKB-KW"/>
</dbReference>
<sequence>MSAIKNNKNVAVGIHVGPSYTRLSTAAFVLSTTGNAFNVTPSVVSNALGSRSTPSIVTVDANTEGAVVIGEAAKKNVMRESSNADNKGEVVKTNSYLKKLSNGDNADSLHFFGMLKELAAETSGVGMKGADRLKCVLAVPAGAGQAEVDRLVEAAGAGFNKPTSFIGVLSEPAAVCVAHGLTGSHTNSHTPSWSTAIVIDWTATGLTATLVKRVGSSDLIQLGASKTDNEVNAESLVDLMMGHCATMFKRKTGGDVWESKKAIAKLRIVCETAVRTLDRGASATVEADGLVDGMDLRVPVSKPRWEMLSGSVVAKGKEFISSLAEGVKVDVCLMSGSVCAMPSVKAMVTGLFEGAWQGLGNVACEEAVAVGCAVQACLMVEAGIEESGAGLKGQNIDVEVAEEVKIGLAKVEGDKVDENSIKVIVGDGTAVGVEVAGFLAGLNKGDAAAVVDMNDGNKILVKIDDCDEGELKVGIRLGKEGGVVVRVGEGEIAC</sequence>